<comment type="caution">
    <text evidence="4">The sequence shown here is derived from an EMBL/GenBank/DDBJ whole genome shotgun (WGS) entry which is preliminary data.</text>
</comment>
<feature type="compositionally biased region" description="Low complexity" evidence="2">
    <location>
        <begin position="91"/>
        <end position="102"/>
    </location>
</feature>
<dbReference type="STRING" id="824.CGRAC_0092"/>
<feature type="transmembrane region" description="Helical" evidence="3">
    <location>
        <begin position="205"/>
        <end position="227"/>
    </location>
</feature>
<dbReference type="Proteomes" id="UP000005709">
    <property type="component" value="Unassembled WGS sequence"/>
</dbReference>
<name>C8PIA7_9BACT</name>
<feature type="compositionally biased region" description="Basic residues" evidence="2">
    <location>
        <begin position="1"/>
        <end position="11"/>
    </location>
</feature>
<dbReference type="RefSeq" id="WP_005871551.1">
    <property type="nucleotide sequence ID" value="NZ_ACYG01000025.1"/>
</dbReference>
<evidence type="ECO:0000256" key="3">
    <source>
        <dbReference type="SAM" id="Phobius"/>
    </source>
</evidence>
<evidence type="ECO:0000313" key="4">
    <source>
        <dbReference type="EMBL" id="EEV17497.1"/>
    </source>
</evidence>
<accession>C8PIA7</accession>
<keyword evidence="3" id="KW-1133">Transmembrane helix</keyword>
<keyword evidence="5" id="KW-1185">Reference proteome</keyword>
<feature type="coiled-coil region" evidence="1">
    <location>
        <begin position="235"/>
        <end position="269"/>
    </location>
</feature>
<feature type="region of interest" description="Disordered" evidence="2">
    <location>
        <begin position="75"/>
        <end position="103"/>
    </location>
</feature>
<gene>
    <name evidence="4" type="ORF">CAMGR0001_0088</name>
</gene>
<evidence type="ECO:0000313" key="5">
    <source>
        <dbReference type="Proteomes" id="UP000005709"/>
    </source>
</evidence>
<dbReference type="AlphaFoldDB" id="C8PIA7"/>
<evidence type="ECO:0000256" key="2">
    <source>
        <dbReference type="SAM" id="MobiDB-lite"/>
    </source>
</evidence>
<keyword evidence="1" id="KW-0175">Coiled coil</keyword>
<protein>
    <submittedName>
        <fullName evidence="4">Uncharacterized protein</fullName>
    </submittedName>
</protein>
<feature type="region of interest" description="Disordered" evidence="2">
    <location>
        <begin position="1"/>
        <end position="32"/>
    </location>
</feature>
<proteinExistence type="predicted"/>
<keyword evidence="3" id="KW-0812">Transmembrane</keyword>
<evidence type="ECO:0000256" key="1">
    <source>
        <dbReference type="SAM" id="Coils"/>
    </source>
</evidence>
<organism evidence="4 5">
    <name type="scientific">Campylobacter gracilis RM3268</name>
    <dbReference type="NCBI Taxonomy" id="553220"/>
    <lineage>
        <taxon>Bacteria</taxon>
        <taxon>Pseudomonadati</taxon>
        <taxon>Campylobacterota</taxon>
        <taxon>Epsilonproteobacteria</taxon>
        <taxon>Campylobacterales</taxon>
        <taxon>Campylobacteraceae</taxon>
        <taxon>Campylobacter</taxon>
    </lineage>
</organism>
<dbReference type="EMBL" id="ACYG01000025">
    <property type="protein sequence ID" value="EEV17497.1"/>
    <property type="molecule type" value="Genomic_DNA"/>
</dbReference>
<keyword evidence="3" id="KW-0472">Membrane</keyword>
<reference evidence="4 5" key="1">
    <citation type="submission" date="2009-07" db="EMBL/GenBank/DDBJ databases">
        <authorList>
            <person name="Madupu R."/>
            <person name="Sebastian Y."/>
            <person name="Durkin A.S."/>
            <person name="Torralba M."/>
            <person name="Methe B."/>
            <person name="Sutton G.G."/>
            <person name="Strausberg R.L."/>
            <person name="Nelson K.E."/>
        </authorList>
    </citation>
    <scope>NUCLEOTIDE SEQUENCE [LARGE SCALE GENOMIC DNA]</scope>
    <source>
        <strain evidence="4 5">RM3268</strain>
    </source>
</reference>
<sequence length="275" mass="29995">MFFKKRSKRGLKGGAQRTYADGADYTDTQGRYSDIDFDEDDFFDDGEFCSDENFSGGFSEVGAGFCKNRNGTSHGVDETGSASDAGGGGSNLSSKSSTTSGNYEGSVQADAGFYSAEFIGGGDLKNAELYAKENHFPNDADFAAQSVERGSQGTSFAAQDINPATQGFSFAPQNADPAAKKALKKRKNLKERLNFINPFSPLKQIFAALALIVCVVFAGIFVGDVLFGKRSFEVLRQLQKEKAFLFTDVERLKEENAELQKLYLERRSLDPDLKK</sequence>